<sequence>MAEEQEVDLRNVRGKAKLAFLGRTRVGKLLVTFRDGVAIGPNSTELSALAGRLGRDANLLLFHFLNWPLVDIEYKDRVMMEIKEDPERDAPSGIPAVRLEIFERTRTRKDKLPINELDKEKMMKELANKVTEDGLSMYSTGHDDIFTQFMGPDSLGRKWCFGRATF</sequence>
<comment type="caution">
    <text evidence="1">The sequence shown here is derived from an EMBL/GenBank/DDBJ whole genome shotgun (WGS) entry which is preliminary data.</text>
</comment>
<evidence type="ECO:0000313" key="1">
    <source>
        <dbReference type="EMBL" id="KAL2538233.1"/>
    </source>
</evidence>
<dbReference type="AlphaFoldDB" id="A0ABD1VNL4"/>
<dbReference type="EMBL" id="JBFOLJ010000005">
    <property type="protein sequence ID" value="KAL2538233.1"/>
    <property type="molecule type" value="Genomic_DNA"/>
</dbReference>
<gene>
    <name evidence="1" type="ORF">Fot_19624</name>
</gene>
<dbReference type="Proteomes" id="UP001604277">
    <property type="component" value="Unassembled WGS sequence"/>
</dbReference>
<keyword evidence="2" id="KW-1185">Reference proteome</keyword>
<name>A0ABD1VNL4_9LAMI</name>
<proteinExistence type="predicted"/>
<protein>
    <submittedName>
        <fullName evidence="1">Uncharacterized protein</fullName>
    </submittedName>
</protein>
<evidence type="ECO:0000313" key="2">
    <source>
        <dbReference type="Proteomes" id="UP001604277"/>
    </source>
</evidence>
<reference evidence="2" key="1">
    <citation type="submission" date="2024-07" db="EMBL/GenBank/DDBJ databases">
        <title>Two chromosome-level genome assemblies of Korean endemic species Abeliophyllum distichum and Forsythia ovata (Oleaceae).</title>
        <authorList>
            <person name="Jang H."/>
        </authorList>
    </citation>
    <scope>NUCLEOTIDE SEQUENCE [LARGE SCALE GENOMIC DNA]</scope>
</reference>
<organism evidence="1 2">
    <name type="scientific">Forsythia ovata</name>
    <dbReference type="NCBI Taxonomy" id="205694"/>
    <lineage>
        <taxon>Eukaryota</taxon>
        <taxon>Viridiplantae</taxon>
        <taxon>Streptophyta</taxon>
        <taxon>Embryophyta</taxon>
        <taxon>Tracheophyta</taxon>
        <taxon>Spermatophyta</taxon>
        <taxon>Magnoliopsida</taxon>
        <taxon>eudicotyledons</taxon>
        <taxon>Gunneridae</taxon>
        <taxon>Pentapetalae</taxon>
        <taxon>asterids</taxon>
        <taxon>lamiids</taxon>
        <taxon>Lamiales</taxon>
        <taxon>Oleaceae</taxon>
        <taxon>Forsythieae</taxon>
        <taxon>Forsythia</taxon>
    </lineage>
</organism>
<accession>A0ABD1VNL4</accession>